<dbReference type="InterPro" id="IPR025724">
    <property type="entry name" value="GAG-pre-integrase_dom"/>
</dbReference>
<reference evidence="2" key="1">
    <citation type="submission" date="2022-12" db="EMBL/GenBank/DDBJ databases">
        <title>Draft genome assemblies for two species of Escallonia (Escalloniales).</title>
        <authorList>
            <person name="Chanderbali A."/>
            <person name="Dervinis C."/>
            <person name="Anghel I."/>
            <person name="Soltis D."/>
            <person name="Soltis P."/>
            <person name="Zapata F."/>
        </authorList>
    </citation>
    <scope>NUCLEOTIDE SEQUENCE</scope>
    <source>
        <strain evidence="2">UCBG64.0493</strain>
        <tissue evidence="2">Leaf</tissue>
    </source>
</reference>
<evidence type="ECO:0000259" key="1">
    <source>
        <dbReference type="Pfam" id="PF13976"/>
    </source>
</evidence>
<keyword evidence="3" id="KW-1185">Reference proteome</keyword>
<organism evidence="2 3">
    <name type="scientific">Escallonia herrerae</name>
    <dbReference type="NCBI Taxonomy" id="1293975"/>
    <lineage>
        <taxon>Eukaryota</taxon>
        <taxon>Viridiplantae</taxon>
        <taxon>Streptophyta</taxon>
        <taxon>Embryophyta</taxon>
        <taxon>Tracheophyta</taxon>
        <taxon>Spermatophyta</taxon>
        <taxon>Magnoliopsida</taxon>
        <taxon>eudicotyledons</taxon>
        <taxon>Gunneridae</taxon>
        <taxon>Pentapetalae</taxon>
        <taxon>asterids</taxon>
        <taxon>campanulids</taxon>
        <taxon>Escalloniales</taxon>
        <taxon>Escalloniaceae</taxon>
        <taxon>Escallonia</taxon>
    </lineage>
</organism>
<evidence type="ECO:0000313" key="3">
    <source>
        <dbReference type="Proteomes" id="UP001188597"/>
    </source>
</evidence>
<gene>
    <name evidence="2" type="ORF">RJ639_031577</name>
</gene>
<protein>
    <recommendedName>
        <fullName evidence="1">GAG-pre-integrase domain-containing protein</fullName>
    </recommendedName>
</protein>
<dbReference type="EMBL" id="JAVXUP010000108">
    <property type="protein sequence ID" value="KAK3037990.1"/>
    <property type="molecule type" value="Genomic_DNA"/>
</dbReference>
<comment type="caution">
    <text evidence="2">The sequence shown here is derived from an EMBL/GenBank/DDBJ whole genome shotgun (WGS) entry which is preliminary data.</text>
</comment>
<accession>A0AA88X9H5</accession>
<dbReference type="Proteomes" id="UP001188597">
    <property type="component" value="Unassembled WGS sequence"/>
</dbReference>
<sequence length="114" mass="12811">MDYLNSDENERDAGNMGDDCINLKGTITGAAITVSSSHIDSDTTKLWRMRLEHMSEKGMDMLSKQGLLGSKKIGKLDFCEHCVLGKQCRVKFSQAINTTKGTVKKEEPFFERVY</sequence>
<proteinExistence type="predicted"/>
<name>A0AA88X9H5_9ASTE</name>
<dbReference type="Pfam" id="PF13976">
    <property type="entry name" value="gag_pre-integrs"/>
    <property type="match status" value="1"/>
</dbReference>
<feature type="domain" description="GAG-pre-integrase" evidence="1">
    <location>
        <begin position="27"/>
        <end position="87"/>
    </location>
</feature>
<dbReference type="AlphaFoldDB" id="A0AA88X9H5"/>
<evidence type="ECO:0000313" key="2">
    <source>
        <dbReference type="EMBL" id="KAK3037990.1"/>
    </source>
</evidence>